<evidence type="ECO:0000313" key="19">
    <source>
        <dbReference type="EMBL" id="RKO84482.1"/>
    </source>
</evidence>
<keyword evidence="6 15" id="KW-0285">Flavoprotein</keyword>
<dbReference type="GO" id="GO:0046872">
    <property type="term" value="F:metal ion binding"/>
    <property type="evidence" value="ECO:0007669"/>
    <property type="project" value="UniProtKB-KW"/>
</dbReference>
<gene>
    <name evidence="19" type="ORF">BDK51DRAFT_32970</name>
</gene>
<dbReference type="SMART" id="SM00665">
    <property type="entry name" value="B561"/>
    <property type="match status" value="1"/>
</dbReference>
<keyword evidence="12" id="KW-0560">Oxidoreductase</keyword>
<keyword evidence="8" id="KW-0479">Metal-binding</keyword>
<evidence type="ECO:0000256" key="1">
    <source>
        <dbReference type="ARBA" id="ARBA00001974"/>
    </source>
</evidence>
<feature type="binding site" evidence="15">
    <location>
        <position position="491"/>
    </location>
    <ligand>
        <name>FAD</name>
        <dbReference type="ChEBI" id="CHEBI:57692"/>
    </ligand>
</feature>
<name>A0A4P9VYW4_9FUNG</name>
<reference evidence="20" key="1">
    <citation type="journal article" date="2018" name="Nat. Microbiol.">
        <title>Leveraging single-cell genomics to expand the fungal tree of life.</title>
        <authorList>
            <person name="Ahrendt S.R."/>
            <person name="Quandt C.A."/>
            <person name="Ciobanu D."/>
            <person name="Clum A."/>
            <person name="Salamov A."/>
            <person name="Andreopoulos B."/>
            <person name="Cheng J.F."/>
            <person name="Woyke T."/>
            <person name="Pelin A."/>
            <person name="Henrissat B."/>
            <person name="Reynolds N.K."/>
            <person name="Benny G.L."/>
            <person name="Smith M.E."/>
            <person name="James T.Y."/>
            <person name="Grigoriev I.V."/>
        </authorList>
    </citation>
    <scope>NUCLEOTIDE SEQUENCE [LARGE SCALE GENOMIC DNA]</scope>
</reference>
<comment type="similarity">
    <text evidence="3">Belongs to the flavoprotein pyridine nucleotide cytochrome reductase family.</text>
</comment>
<feature type="domain" description="FAD-binding FR-type" evidence="18">
    <location>
        <begin position="431"/>
        <end position="560"/>
    </location>
</feature>
<evidence type="ECO:0000256" key="5">
    <source>
        <dbReference type="ARBA" id="ARBA00022617"/>
    </source>
</evidence>
<evidence type="ECO:0000259" key="17">
    <source>
        <dbReference type="PROSITE" id="PS50255"/>
    </source>
</evidence>
<accession>A0A4P9VYW4</accession>
<dbReference type="InterPro" id="IPR017927">
    <property type="entry name" value="FAD-bd_FR_type"/>
</dbReference>
<dbReference type="SMART" id="SM01117">
    <property type="entry name" value="Cyt-b5"/>
    <property type="match status" value="1"/>
</dbReference>
<evidence type="ECO:0000256" key="4">
    <source>
        <dbReference type="ARBA" id="ARBA00022448"/>
    </source>
</evidence>
<dbReference type="Pfam" id="PF00173">
    <property type="entry name" value="Cyt-b5"/>
    <property type="match status" value="1"/>
</dbReference>
<evidence type="ECO:0008006" key="21">
    <source>
        <dbReference type="Google" id="ProtNLM"/>
    </source>
</evidence>
<dbReference type="Gene3D" id="2.40.30.10">
    <property type="entry name" value="Translation factors"/>
    <property type="match status" value="1"/>
</dbReference>
<keyword evidence="10" id="KW-0249">Electron transport</keyword>
<comment type="cofactor">
    <cofactor evidence="1 15">
        <name>FAD</name>
        <dbReference type="ChEBI" id="CHEBI:57692"/>
    </cofactor>
</comment>
<dbReference type="CDD" id="cd08760">
    <property type="entry name" value="Cyt_b561_FRRS1_like"/>
    <property type="match status" value="1"/>
</dbReference>
<dbReference type="GO" id="GO:0016020">
    <property type="term" value="C:membrane"/>
    <property type="evidence" value="ECO:0007669"/>
    <property type="project" value="UniProtKB-SubCell"/>
</dbReference>
<dbReference type="InterPro" id="IPR001199">
    <property type="entry name" value="Cyt_B5-like_heme/steroid-bd"/>
</dbReference>
<feature type="transmembrane region" description="Helical" evidence="16">
    <location>
        <begin position="186"/>
        <end position="204"/>
    </location>
</feature>
<keyword evidence="13" id="KW-0408">Iron</keyword>
<feature type="transmembrane region" description="Helical" evidence="16">
    <location>
        <begin position="252"/>
        <end position="271"/>
    </location>
</feature>
<dbReference type="GO" id="GO:0016491">
    <property type="term" value="F:oxidoreductase activity"/>
    <property type="evidence" value="ECO:0007669"/>
    <property type="project" value="UniProtKB-KW"/>
</dbReference>
<sequence length="612" mass="67057">MTYRFLRLWPSLPRSTDFVVPSADILVGGTNDALDIEDLTSTQTASLRVLRFKRFLNTGDPRDIVIAPGVMPLLFAHGNVPQLGYHGPGSRTHASLDFFNGGGQVIIILSTGSGTTQLKILHGVTMALACGILYPTGIFIARFWHDARWLSLHEVLMNLASGNILVAAATAIIGTYGDMTFTHSKIGITVASLVFISTATGVIVKKFHTRFPLEWSMRVRKVHTYAGYGAYLLGVTNGFIGVLDLSGNDWSLAYAYVGYIVTVLTALSGVLRFSKTSAYKAVDEERLSRSYFVVPADHSPLFTWQEIAFRSRAGAKWIVIENSVYDVEEFIDRHPGGPGLISSLIGEDATDFFQGQTLQFTHSRLARAMLKDMAVGRVALGSSSTAKTADIGESENQVARNSILATHNMGSTDDEEMNLPLSKQTIALDPNEFRSLTILTRESLSAARIARPVWKLRLAFQKPSDSIIVRPGDHVELMFTKPGGRTVVREYTPINSVNTGYMDLIVKMISGPMTSHLLKCATIAVKGPRRRVMCLNPRSMTGCWNKVGMIAGGSGVTPMLLMIDYHLRNAPRTPSGDAAVELSLLQVFHKEYDRFGIALLNAVEREARGALR</sequence>
<feature type="transmembrane region" description="Helical" evidence="16">
    <location>
        <begin position="225"/>
        <end position="246"/>
    </location>
</feature>
<dbReference type="SUPFAM" id="SSF55856">
    <property type="entry name" value="Cytochrome b5-like heme/steroid binding domain"/>
    <property type="match status" value="1"/>
</dbReference>
<dbReference type="Proteomes" id="UP000269721">
    <property type="component" value="Unassembled WGS sequence"/>
</dbReference>
<evidence type="ECO:0000256" key="16">
    <source>
        <dbReference type="SAM" id="Phobius"/>
    </source>
</evidence>
<dbReference type="GO" id="GO:0020037">
    <property type="term" value="F:heme binding"/>
    <property type="evidence" value="ECO:0007669"/>
    <property type="project" value="InterPro"/>
</dbReference>
<evidence type="ECO:0000256" key="2">
    <source>
        <dbReference type="ARBA" id="ARBA00004370"/>
    </source>
</evidence>
<feature type="non-terminal residue" evidence="19">
    <location>
        <position position="612"/>
    </location>
</feature>
<keyword evidence="11 16" id="KW-1133">Transmembrane helix</keyword>
<dbReference type="InterPro" id="IPR017938">
    <property type="entry name" value="Riboflavin_synthase-like_b-brl"/>
</dbReference>
<dbReference type="PANTHER" id="PTHR19370">
    <property type="entry name" value="NADH-CYTOCHROME B5 REDUCTASE"/>
    <property type="match status" value="1"/>
</dbReference>
<protein>
    <recommendedName>
        <fullName evidence="21">Cytochrome b5 heme-binding domain-containing protein</fullName>
    </recommendedName>
</protein>
<feature type="domain" description="Cytochrome b5 heme-binding" evidence="17">
    <location>
        <begin position="299"/>
        <end position="379"/>
    </location>
</feature>
<evidence type="ECO:0000256" key="11">
    <source>
        <dbReference type="ARBA" id="ARBA00022989"/>
    </source>
</evidence>
<feature type="binding site" evidence="15">
    <location>
        <position position="557"/>
    </location>
    <ligand>
        <name>FAD</name>
        <dbReference type="ChEBI" id="CHEBI:57692"/>
    </ligand>
</feature>
<evidence type="ECO:0000256" key="8">
    <source>
        <dbReference type="ARBA" id="ARBA00022723"/>
    </source>
</evidence>
<dbReference type="Gene3D" id="3.40.50.80">
    <property type="entry name" value="Nucleotide-binding domain of ferredoxin-NADP reductase (FNR) module"/>
    <property type="match status" value="1"/>
</dbReference>
<evidence type="ECO:0000256" key="13">
    <source>
        <dbReference type="ARBA" id="ARBA00023004"/>
    </source>
</evidence>
<comment type="subcellular location">
    <subcellularLocation>
        <location evidence="2">Membrane</location>
    </subcellularLocation>
</comment>
<evidence type="ECO:0000256" key="15">
    <source>
        <dbReference type="PIRSR" id="PIRSR601834-1"/>
    </source>
</evidence>
<evidence type="ECO:0000259" key="18">
    <source>
        <dbReference type="PROSITE" id="PS51384"/>
    </source>
</evidence>
<evidence type="ECO:0000256" key="10">
    <source>
        <dbReference type="ARBA" id="ARBA00022982"/>
    </source>
</evidence>
<evidence type="ECO:0000256" key="7">
    <source>
        <dbReference type="ARBA" id="ARBA00022692"/>
    </source>
</evidence>
<organism evidence="19 20">
    <name type="scientific">Blyttiomyces helicus</name>
    <dbReference type="NCBI Taxonomy" id="388810"/>
    <lineage>
        <taxon>Eukaryota</taxon>
        <taxon>Fungi</taxon>
        <taxon>Fungi incertae sedis</taxon>
        <taxon>Chytridiomycota</taxon>
        <taxon>Chytridiomycota incertae sedis</taxon>
        <taxon>Chytridiomycetes</taxon>
        <taxon>Chytridiomycetes incertae sedis</taxon>
        <taxon>Blyttiomyces</taxon>
    </lineage>
</organism>
<dbReference type="InterPro" id="IPR008333">
    <property type="entry name" value="Cbr1-like_FAD-bd_dom"/>
</dbReference>
<dbReference type="OrthoDB" id="823504at2759"/>
<feature type="binding site" evidence="15">
    <location>
        <position position="513"/>
    </location>
    <ligand>
        <name>FAD</name>
        <dbReference type="ChEBI" id="CHEBI:57692"/>
    </ligand>
</feature>
<keyword evidence="9 15" id="KW-0274">FAD</keyword>
<dbReference type="SUPFAM" id="SSF52343">
    <property type="entry name" value="Ferredoxin reductase-like, C-terminal NADP-linked domain"/>
    <property type="match status" value="1"/>
</dbReference>
<dbReference type="Pfam" id="PF00970">
    <property type="entry name" value="FAD_binding_6"/>
    <property type="match status" value="1"/>
</dbReference>
<dbReference type="Gene3D" id="1.20.120.1770">
    <property type="match status" value="1"/>
</dbReference>
<evidence type="ECO:0000256" key="14">
    <source>
        <dbReference type="ARBA" id="ARBA00023136"/>
    </source>
</evidence>
<keyword evidence="5" id="KW-0349">Heme</keyword>
<keyword evidence="4" id="KW-0813">Transport</keyword>
<feature type="binding site" evidence="15">
    <location>
        <position position="489"/>
    </location>
    <ligand>
        <name>FAD</name>
        <dbReference type="ChEBI" id="CHEBI:57692"/>
    </ligand>
</feature>
<dbReference type="InterPro" id="IPR039261">
    <property type="entry name" value="FNR_nucleotide-bd"/>
</dbReference>
<keyword evidence="7 16" id="KW-0812">Transmembrane</keyword>
<evidence type="ECO:0000256" key="9">
    <source>
        <dbReference type="ARBA" id="ARBA00022827"/>
    </source>
</evidence>
<dbReference type="InterPro" id="IPR036400">
    <property type="entry name" value="Cyt_B5-like_heme/steroid_sf"/>
</dbReference>
<dbReference type="Gene3D" id="3.10.120.10">
    <property type="entry name" value="Cytochrome b5-like heme/steroid binding domain"/>
    <property type="match status" value="1"/>
</dbReference>
<feature type="transmembrane region" description="Helical" evidence="16">
    <location>
        <begin position="120"/>
        <end position="143"/>
    </location>
</feature>
<dbReference type="PROSITE" id="PS00191">
    <property type="entry name" value="CYTOCHROME_B5_1"/>
    <property type="match status" value="1"/>
</dbReference>
<dbReference type="EMBL" id="ML000053">
    <property type="protein sequence ID" value="RKO84482.1"/>
    <property type="molecule type" value="Genomic_DNA"/>
</dbReference>
<dbReference type="InterPro" id="IPR018506">
    <property type="entry name" value="Cyt_B5_heme-BS"/>
</dbReference>
<dbReference type="SUPFAM" id="SSF63380">
    <property type="entry name" value="Riboflavin synthase domain-like"/>
    <property type="match status" value="1"/>
</dbReference>
<dbReference type="SMR" id="A0A4P9VYW4"/>
<feature type="binding site" evidence="15">
    <location>
        <position position="505"/>
    </location>
    <ligand>
        <name>FAD</name>
        <dbReference type="ChEBI" id="CHEBI:57692"/>
    </ligand>
</feature>
<keyword evidence="20" id="KW-1185">Reference proteome</keyword>
<dbReference type="InterPro" id="IPR006593">
    <property type="entry name" value="Cyt_b561/ferric_Rdtase_TM"/>
</dbReference>
<evidence type="ECO:0000256" key="6">
    <source>
        <dbReference type="ARBA" id="ARBA00022630"/>
    </source>
</evidence>
<dbReference type="PROSITE" id="PS51384">
    <property type="entry name" value="FAD_FR"/>
    <property type="match status" value="1"/>
</dbReference>
<dbReference type="InterPro" id="IPR001834">
    <property type="entry name" value="CBR-like"/>
</dbReference>
<evidence type="ECO:0000313" key="20">
    <source>
        <dbReference type="Proteomes" id="UP000269721"/>
    </source>
</evidence>
<feature type="transmembrane region" description="Helical" evidence="16">
    <location>
        <begin position="155"/>
        <end position="174"/>
    </location>
</feature>
<evidence type="ECO:0000256" key="3">
    <source>
        <dbReference type="ARBA" id="ARBA00006105"/>
    </source>
</evidence>
<keyword evidence="14 16" id="KW-0472">Membrane</keyword>
<proteinExistence type="inferred from homology"/>
<feature type="binding site" evidence="15">
    <location>
        <position position="507"/>
    </location>
    <ligand>
        <name>FAD</name>
        <dbReference type="ChEBI" id="CHEBI:57692"/>
    </ligand>
</feature>
<dbReference type="PROSITE" id="PS50255">
    <property type="entry name" value="CYTOCHROME_B5_2"/>
    <property type="match status" value="1"/>
</dbReference>
<evidence type="ECO:0000256" key="12">
    <source>
        <dbReference type="ARBA" id="ARBA00023002"/>
    </source>
</evidence>
<dbReference type="AlphaFoldDB" id="A0A4P9VYW4"/>